<organism evidence="2">
    <name type="scientific">Vibrio lentus</name>
    <dbReference type="NCBI Taxonomy" id="136468"/>
    <lineage>
        <taxon>Bacteria</taxon>
        <taxon>Pseudomonadati</taxon>
        <taxon>Pseudomonadota</taxon>
        <taxon>Gammaproteobacteria</taxon>
        <taxon>Vibrionales</taxon>
        <taxon>Vibrionaceae</taxon>
        <taxon>Vibrio</taxon>
    </lineage>
</organism>
<keyword evidence="1" id="KW-0175">Coiled coil</keyword>
<protein>
    <recommendedName>
        <fullName evidence="3">Transposase</fullName>
    </recommendedName>
</protein>
<gene>
    <name evidence="2" type="ORF">BCT99_14615</name>
</gene>
<sequence>MANPKAQVNYETFLSFVCTRDAEGDWEDYLSRDKCDLNKQAIARECGFDRKRINENSKIIEKYAQVINGLIKKGIIKKENRTGTEKAKIKNPVISNNVDKKALKASQERNVALEHELRDTKDRLIKTEKRLEQLEAIESYMMVTGRL</sequence>
<name>A0AB36XNU6_9VIBR</name>
<evidence type="ECO:0000256" key="1">
    <source>
        <dbReference type="SAM" id="Coils"/>
    </source>
</evidence>
<feature type="coiled-coil region" evidence="1">
    <location>
        <begin position="103"/>
        <end position="137"/>
    </location>
</feature>
<dbReference type="EMBL" id="MCXM01000011">
    <property type="protein sequence ID" value="PMK48103.1"/>
    <property type="molecule type" value="Genomic_DNA"/>
</dbReference>
<dbReference type="AlphaFoldDB" id="A0AB36XNU6"/>
<reference evidence="2" key="2">
    <citation type="submission" date="2016-07" db="EMBL/GenBank/DDBJ databases">
        <authorList>
            <person name="Kauffman K."/>
            <person name="Arevalo P."/>
            <person name="Polz M.F."/>
        </authorList>
    </citation>
    <scope>NUCLEOTIDE SEQUENCE</scope>
    <source>
        <strain evidence="2">10N.261.52.F7</strain>
    </source>
</reference>
<proteinExistence type="predicted"/>
<accession>A0AB36XNU6</accession>
<reference key="1">
    <citation type="submission" date="2016-07" db="EMBL/GenBank/DDBJ databases">
        <title>Nontailed viruses are major unrecognized killers of bacteria in the ocean.</title>
        <authorList>
            <person name="Kauffman K."/>
            <person name="Hussain F."/>
            <person name="Yang J."/>
            <person name="Arevalo P."/>
            <person name="Brown J."/>
            <person name="Cutler M."/>
            <person name="Kelly L."/>
            <person name="Polz M.F."/>
        </authorList>
    </citation>
    <scope>NUCLEOTIDE SEQUENCE [LARGE SCALE GENOMIC DNA]</scope>
    <source>
        <strain>10N.261.52.F7</strain>
    </source>
</reference>
<reference evidence="2" key="3">
    <citation type="journal article" date="2018" name="Nature">
        <title>A major lineage of non-tailed dsDNA viruses as unrecognized killers of marine bacteria.</title>
        <authorList>
            <person name="Kauffman K.M."/>
            <person name="Hussain F.A."/>
            <person name="Yang J."/>
            <person name="Arevalo P."/>
            <person name="Brown J.M."/>
            <person name="Chang W.K."/>
            <person name="VanInsberghe D."/>
            <person name="Elsherbini J."/>
            <person name="Sharma R.S."/>
            <person name="Cutler M.B."/>
            <person name="Kelly L."/>
            <person name="Polz M.F."/>
        </authorList>
    </citation>
    <scope>NUCLEOTIDE SEQUENCE</scope>
    <source>
        <strain evidence="2">10N.261.52.F7</strain>
    </source>
</reference>
<evidence type="ECO:0000313" key="2">
    <source>
        <dbReference type="EMBL" id="PMK48103.1"/>
    </source>
</evidence>
<comment type="caution">
    <text evidence="2">The sequence shown here is derived from an EMBL/GenBank/DDBJ whole genome shotgun (WGS) entry which is preliminary data.</text>
</comment>
<evidence type="ECO:0008006" key="3">
    <source>
        <dbReference type="Google" id="ProtNLM"/>
    </source>
</evidence>
<dbReference type="RefSeq" id="WP_102278078.1">
    <property type="nucleotide sequence ID" value="NZ_JAJGZN020000002.1"/>
</dbReference>